<evidence type="ECO:0000313" key="5">
    <source>
        <dbReference type="Proteomes" id="UP000616340"/>
    </source>
</evidence>
<gene>
    <name evidence="1" type="ORF">IE986_25050</name>
    <name evidence="4" type="ORF">IE992_25150</name>
    <name evidence="2" type="ORF">IE996_00160</name>
    <name evidence="3" type="ORF">IE996_28555</name>
</gene>
<dbReference type="RefSeq" id="WP_009309070.1">
    <property type="nucleotide sequence ID" value="NZ_CAAGVZ010000019.1"/>
</dbReference>
<organism evidence="2 5">
    <name type="scientific">Klebsiella pneumoniae</name>
    <dbReference type="NCBI Taxonomy" id="573"/>
    <lineage>
        <taxon>Bacteria</taxon>
        <taxon>Pseudomonadati</taxon>
        <taxon>Pseudomonadota</taxon>
        <taxon>Gammaproteobacteria</taxon>
        <taxon>Enterobacterales</taxon>
        <taxon>Enterobacteriaceae</taxon>
        <taxon>Klebsiella/Raoultella group</taxon>
        <taxon>Klebsiella</taxon>
        <taxon>Klebsiella pneumoniae complex</taxon>
    </lineage>
</organism>
<dbReference type="Proteomes" id="UP000609027">
    <property type="component" value="Unassembled WGS sequence"/>
</dbReference>
<evidence type="ECO:0000313" key="3">
    <source>
        <dbReference type="EMBL" id="MBD3709903.1"/>
    </source>
</evidence>
<proteinExistence type="predicted"/>
<dbReference type="Proteomes" id="UP000616340">
    <property type="component" value="Unassembled WGS sequence"/>
</dbReference>
<evidence type="ECO:0000313" key="4">
    <source>
        <dbReference type="EMBL" id="MBD3721587.1"/>
    </source>
</evidence>
<accession>A0A927HNR2</accession>
<dbReference type="EMBL" id="JACXTN010000001">
    <property type="protein sequence ID" value="MBD3708901.1"/>
    <property type="molecule type" value="Genomic_DNA"/>
</dbReference>
<evidence type="ECO:0000313" key="2">
    <source>
        <dbReference type="EMBL" id="MBD3708901.1"/>
    </source>
</evidence>
<name>A0A927HNR2_KLEPN</name>
<protein>
    <submittedName>
        <fullName evidence="2">Uncharacterized protein</fullName>
    </submittedName>
</protein>
<dbReference type="EMBL" id="JACXTN010000001">
    <property type="protein sequence ID" value="MBD3709903.1"/>
    <property type="molecule type" value="Genomic_DNA"/>
</dbReference>
<evidence type="ECO:0000313" key="1">
    <source>
        <dbReference type="EMBL" id="MBD3702597.1"/>
    </source>
</evidence>
<comment type="caution">
    <text evidence="2">The sequence shown here is derived from an EMBL/GenBank/DDBJ whole genome shotgun (WGS) entry which is preliminary data.</text>
</comment>
<reference evidence="2" key="1">
    <citation type="submission" date="2020-07" db="EMBL/GenBank/DDBJ databases">
        <title>Clinical and genomic characterization of carbapenemase-producing Enterobacterales causing secondary infections during the COVID-19 crisis at a New York City hospital.</title>
        <authorList>
            <person name="Gomez-Simmonds A."/>
            <person name="Annavajhala M.K."/>
            <person name="Uhlemann A.-C."/>
        </authorList>
    </citation>
    <scope>NUCLEOTIDE SEQUENCE</scope>
    <source>
        <strain evidence="1">NK1590</strain>
        <strain evidence="4">NK1607</strain>
        <strain evidence="2">NK1677</strain>
    </source>
</reference>
<sequence length="85" mass="9576">MRMIEYRGVLIPAPPPMVQLSCEPGFTGRVVIELKDGEFVRQYPLREKDMFCSLEAFLDLAQEAGYQVIAPETEDHCGTDSNTHS</sequence>
<dbReference type="Proteomes" id="UP000655796">
    <property type="component" value="Unassembled WGS sequence"/>
</dbReference>
<dbReference type="AlphaFoldDB" id="A0A927HNR2"/>
<dbReference type="EMBL" id="JACXTJ010000004">
    <property type="protein sequence ID" value="MBD3721587.1"/>
    <property type="molecule type" value="Genomic_DNA"/>
</dbReference>
<dbReference type="EMBL" id="JACXTD010000003">
    <property type="protein sequence ID" value="MBD3702597.1"/>
    <property type="molecule type" value="Genomic_DNA"/>
</dbReference>